<evidence type="ECO:0008006" key="4">
    <source>
        <dbReference type="Google" id="ProtNLM"/>
    </source>
</evidence>
<keyword evidence="1" id="KW-0472">Membrane</keyword>
<keyword evidence="1" id="KW-0812">Transmembrane</keyword>
<dbReference type="EMBL" id="CP047121">
    <property type="protein sequence ID" value="QHB53266.1"/>
    <property type="molecule type" value="Genomic_DNA"/>
</dbReference>
<evidence type="ECO:0000313" key="2">
    <source>
        <dbReference type="EMBL" id="QHB53266.1"/>
    </source>
</evidence>
<feature type="transmembrane region" description="Helical" evidence="1">
    <location>
        <begin position="6"/>
        <end position="23"/>
    </location>
</feature>
<evidence type="ECO:0000313" key="3">
    <source>
        <dbReference type="Proteomes" id="UP000465035"/>
    </source>
</evidence>
<organism evidence="2 3">
    <name type="scientific">Lentilactobacillus hilgardii</name>
    <name type="common">Lactobacillus hilgardii</name>
    <dbReference type="NCBI Taxonomy" id="1588"/>
    <lineage>
        <taxon>Bacteria</taxon>
        <taxon>Bacillati</taxon>
        <taxon>Bacillota</taxon>
        <taxon>Bacilli</taxon>
        <taxon>Lactobacillales</taxon>
        <taxon>Lactobacillaceae</taxon>
        <taxon>Lentilactobacillus</taxon>
    </lineage>
</organism>
<proteinExistence type="predicted"/>
<feature type="transmembrane region" description="Helical" evidence="1">
    <location>
        <begin position="78"/>
        <end position="99"/>
    </location>
</feature>
<reference evidence="2 3" key="1">
    <citation type="submission" date="2019-12" db="EMBL/GenBank/DDBJ databases">
        <title>Lactobacillus hilgardii FLUB.</title>
        <authorList>
            <person name="Gustaw K."/>
        </authorList>
    </citation>
    <scope>NUCLEOTIDE SEQUENCE [LARGE SCALE GENOMIC DNA]</scope>
    <source>
        <strain evidence="2 3">FLUB</strain>
    </source>
</reference>
<feature type="transmembrane region" description="Helical" evidence="1">
    <location>
        <begin position="53"/>
        <end position="72"/>
    </location>
</feature>
<protein>
    <recommendedName>
        <fullName evidence="4">SdpI family protein</fullName>
    </recommendedName>
</protein>
<evidence type="ECO:0000256" key="1">
    <source>
        <dbReference type="SAM" id="Phobius"/>
    </source>
</evidence>
<dbReference type="AlphaFoldDB" id="A0A6P1E781"/>
<dbReference type="Proteomes" id="UP000465035">
    <property type="component" value="Chromosome"/>
</dbReference>
<name>A0A6P1E781_LENHI</name>
<keyword evidence="1" id="KW-1133">Transmembrane helix</keyword>
<gene>
    <name evidence="2" type="ORF">GQR93_14240</name>
</gene>
<accession>A0A6P1E781</accession>
<sequence>MSGLTSSIAILVLLLLFCIAYIVNPIKAPSNHIGYRTKLSRSSNGNWQLSQKLFYCLSISCQSILVIANAFIDISVSTNSFILLGYMFIIFVMIQSILYNRSKTR</sequence>